<dbReference type="Proteomes" id="UP000220106">
    <property type="component" value="Unassembled WGS sequence"/>
</dbReference>
<dbReference type="EMBL" id="NUEQ01000113">
    <property type="protein sequence ID" value="PEJ25913.1"/>
    <property type="molecule type" value="Genomic_DNA"/>
</dbReference>
<sequence>MLLGIEENNRIKPACIMEFVTPAARKQFYNQYQDLIVEENKKFIYLDHKIKCRVKFRNKNGLLRIPSIVEYIITVYPLGRRFLMKYILCKLCIQSYMFANK</sequence>
<evidence type="ECO:0000313" key="1">
    <source>
        <dbReference type="EMBL" id="PEJ25913.1"/>
    </source>
</evidence>
<organism evidence="1 2">
    <name type="scientific">Peribacillus butanolivorans</name>
    <dbReference type="NCBI Taxonomy" id="421767"/>
    <lineage>
        <taxon>Bacteria</taxon>
        <taxon>Bacillati</taxon>
        <taxon>Bacillota</taxon>
        <taxon>Bacilli</taxon>
        <taxon>Bacillales</taxon>
        <taxon>Bacillaceae</taxon>
        <taxon>Peribacillus</taxon>
    </lineage>
</organism>
<comment type="caution">
    <text evidence="1">The sequence shown here is derived from an EMBL/GenBank/DDBJ whole genome shotgun (WGS) entry which is preliminary data.</text>
</comment>
<gene>
    <name evidence="1" type="ORF">CN689_25870</name>
</gene>
<name>A0AAX0RXE8_9BACI</name>
<dbReference type="AlphaFoldDB" id="A0AAX0RXE8"/>
<protein>
    <submittedName>
        <fullName evidence="1">Uncharacterized protein</fullName>
    </submittedName>
</protein>
<accession>A0AAX0RXE8</accession>
<reference evidence="1 2" key="1">
    <citation type="submission" date="2017-09" db="EMBL/GenBank/DDBJ databases">
        <title>Large-scale bioinformatics analysis of Bacillus genomes uncovers conserved roles of natural products in bacterial physiology.</title>
        <authorList>
            <consortium name="Agbiome Team Llc"/>
            <person name="Bleich R.M."/>
            <person name="Kirk G.J."/>
            <person name="Santa Maria K.C."/>
            <person name="Allen S.E."/>
            <person name="Farag S."/>
            <person name="Shank E.A."/>
            <person name="Bowers A."/>
        </authorList>
    </citation>
    <scope>NUCLEOTIDE SEQUENCE [LARGE SCALE GENOMIC DNA]</scope>
    <source>
        <strain evidence="1 2">AFS003229</strain>
    </source>
</reference>
<evidence type="ECO:0000313" key="2">
    <source>
        <dbReference type="Proteomes" id="UP000220106"/>
    </source>
</evidence>
<proteinExistence type="predicted"/>